<keyword evidence="1" id="KW-1133">Transmembrane helix</keyword>
<evidence type="ECO:0008006" key="4">
    <source>
        <dbReference type="Google" id="ProtNLM"/>
    </source>
</evidence>
<dbReference type="Proteomes" id="UP000189410">
    <property type="component" value="Unassembled WGS sequence"/>
</dbReference>
<accession>A0ABX3K8P9</accession>
<proteinExistence type="predicted"/>
<sequence length="158" mass="18605">MRDFSIKNLMDTFHHFDDKGYIKAPQIAVLCLLLLSRAWWLLAMAGVSREQGSELLALVYPDTAAFYLSLGIGLVPLGLLLLVGNCDKAPEWLTQHWHLGYWWVWLLWTWEAYQVVHTLTMTGGRFDWLLALHGLWLVWASLYWLRSQRVKRFFYQFT</sequence>
<protein>
    <recommendedName>
        <fullName evidence="4">DUF2919 domain-containing protein</fullName>
    </recommendedName>
</protein>
<dbReference type="InterPro" id="IPR021318">
    <property type="entry name" value="DUF2919"/>
</dbReference>
<comment type="caution">
    <text evidence="2">The sequence shown here is derived from an EMBL/GenBank/DDBJ whole genome shotgun (WGS) entry which is preliminary data.</text>
</comment>
<feature type="transmembrane region" description="Helical" evidence="1">
    <location>
        <begin position="128"/>
        <end position="145"/>
    </location>
</feature>
<name>A0ABX3K8P9_9GAMM</name>
<organism evidence="2 3">
    <name type="scientific">Salinivibrio siamensis</name>
    <dbReference type="NCBI Taxonomy" id="414286"/>
    <lineage>
        <taxon>Bacteria</taxon>
        <taxon>Pseudomonadati</taxon>
        <taxon>Pseudomonadota</taxon>
        <taxon>Gammaproteobacteria</taxon>
        <taxon>Vibrionales</taxon>
        <taxon>Vibrionaceae</taxon>
        <taxon>Salinivibrio</taxon>
    </lineage>
</organism>
<evidence type="ECO:0000313" key="3">
    <source>
        <dbReference type="Proteomes" id="UP000189410"/>
    </source>
</evidence>
<keyword evidence="1" id="KW-0812">Transmembrane</keyword>
<evidence type="ECO:0000256" key="1">
    <source>
        <dbReference type="SAM" id="Phobius"/>
    </source>
</evidence>
<keyword evidence="3" id="KW-1185">Reference proteome</keyword>
<feature type="transmembrane region" description="Helical" evidence="1">
    <location>
        <begin position="21"/>
        <end position="44"/>
    </location>
</feature>
<dbReference type="Pfam" id="PF11143">
    <property type="entry name" value="DUF2919"/>
    <property type="match status" value="1"/>
</dbReference>
<feature type="transmembrane region" description="Helical" evidence="1">
    <location>
        <begin position="64"/>
        <end position="84"/>
    </location>
</feature>
<keyword evidence="1" id="KW-0472">Membrane</keyword>
<reference evidence="2 3" key="1">
    <citation type="journal article" date="2017" name="Genome Announc.">
        <title>Draft Genome Sequences of Salinivibrio proteolyticus, Salinivibrio sharmensis, Salinivibrio siamensis, Salinivibrio costicola subsp. alcaliphilus, Salinivibrio costicola subsp. vallismortis, and 29 New Isolates Belonging to the Genus Salinivibrio.</title>
        <authorList>
            <person name="Lopez-Hermoso C."/>
            <person name="de la Haba R.R."/>
            <person name="Sanchez-Porro C."/>
            <person name="Bayliss S.C."/>
            <person name="Feil E.J."/>
            <person name="Ventosa A."/>
        </authorList>
    </citation>
    <scope>NUCLEOTIDE SEQUENCE [LARGE SCALE GENOMIC DNA]</scope>
    <source>
        <strain evidence="2 3">JCM 14472</strain>
    </source>
</reference>
<feature type="transmembrane region" description="Helical" evidence="1">
    <location>
        <begin position="96"/>
        <end position="116"/>
    </location>
</feature>
<gene>
    <name evidence="2" type="ORF">BZG73_09605</name>
</gene>
<evidence type="ECO:0000313" key="2">
    <source>
        <dbReference type="EMBL" id="OOE84932.1"/>
    </source>
</evidence>
<dbReference type="EMBL" id="MUFB01000015">
    <property type="protein sequence ID" value="OOE84932.1"/>
    <property type="molecule type" value="Genomic_DNA"/>
</dbReference>